<evidence type="ECO:0000256" key="1">
    <source>
        <dbReference type="ARBA" id="ARBA00010211"/>
    </source>
</evidence>
<evidence type="ECO:0000313" key="4">
    <source>
        <dbReference type="EMBL" id="KIM93750.1"/>
    </source>
</evidence>
<dbReference type="STRING" id="913774.A0A0C3GC68"/>
<sequence length="290" mass="31471">MPSWTHLIRFVAAEDGQPHLGQLVDTSRDVGMDTLDGRKTKAFLIVGSIFDGEVTEIILTVKYLLSPVDRESCNYIRCVGLNYKDHAEETKLPVPNVPTLFTKPRTALVGPHPAVINIPRCAQDGTSDYESELCVVIGKTGRDIPEENALEYVLGYTASNDVSARKLQMLGPQWCFSKGLDSSCPIVMCPVGPVLVSTSVIPDPQTLSIQCIHNGSVVQNSHTSAMIFSIRKQIAYFSQGTTLEAGTLILTGTPAGIGCLSKPPIVLQDGSSIRVHVEMIGTLVNMVRYE</sequence>
<keyword evidence="5" id="KW-1185">Reference proteome</keyword>
<dbReference type="GO" id="GO:0006107">
    <property type="term" value="P:oxaloacetate metabolic process"/>
    <property type="evidence" value="ECO:0007669"/>
    <property type="project" value="UniProtKB-ARBA"/>
</dbReference>
<comment type="similarity">
    <text evidence="1">Belongs to the FAH family.</text>
</comment>
<dbReference type="InterPro" id="IPR036663">
    <property type="entry name" value="Fumarylacetoacetase_C_sf"/>
</dbReference>
<evidence type="ECO:0000313" key="5">
    <source>
        <dbReference type="Proteomes" id="UP000054321"/>
    </source>
</evidence>
<evidence type="ECO:0000256" key="2">
    <source>
        <dbReference type="ARBA" id="ARBA00022723"/>
    </source>
</evidence>
<dbReference type="InterPro" id="IPR011234">
    <property type="entry name" value="Fumarylacetoacetase-like_C"/>
</dbReference>
<dbReference type="GO" id="GO:0046872">
    <property type="term" value="F:metal ion binding"/>
    <property type="evidence" value="ECO:0007669"/>
    <property type="project" value="UniProtKB-KW"/>
</dbReference>
<dbReference type="SUPFAM" id="SSF56529">
    <property type="entry name" value="FAH"/>
    <property type="match status" value="1"/>
</dbReference>
<organism evidence="4 5">
    <name type="scientific">Oidiodendron maius (strain Zn)</name>
    <dbReference type="NCBI Taxonomy" id="913774"/>
    <lineage>
        <taxon>Eukaryota</taxon>
        <taxon>Fungi</taxon>
        <taxon>Dikarya</taxon>
        <taxon>Ascomycota</taxon>
        <taxon>Pezizomycotina</taxon>
        <taxon>Leotiomycetes</taxon>
        <taxon>Leotiomycetes incertae sedis</taxon>
        <taxon>Myxotrichaceae</taxon>
        <taxon>Oidiodendron</taxon>
    </lineage>
</organism>
<accession>A0A0C3GC68</accession>
<keyword evidence="2" id="KW-0479">Metal-binding</keyword>
<dbReference type="FunFam" id="3.90.850.10:FF:000002">
    <property type="entry name" value="2-hydroxyhepta-2,4-diene-1,7-dioate isomerase"/>
    <property type="match status" value="1"/>
</dbReference>
<dbReference type="EMBL" id="KN832893">
    <property type="protein sequence ID" value="KIM93750.1"/>
    <property type="molecule type" value="Genomic_DNA"/>
</dbReference>
<reference evidence="5" key="2">
    <citation type="submission" date="2015-01" db="EMBL/GenBank/DDBJ databases">
        <title>Evolutionary Origins and Diversification of the Mycorrhizal Mutualists.</title>
        <authorList>
            <consortium name="DOE Joint Genome Institute"/>
            <consortium name="Mycorrhizal Genomics Consortium"/>
            <person name="Kohler A."/>
            <person name="Kuo A."/>
            <person name="Nagy L.G."/>
            <person name="Floudas D."/>
            <person name="Copeland A."/>
            <person name="Barry K.W."/>
            <person name="Cichocki N."/>
            <person name="Veneault-Fourrey C."/>
            <person name="LaButti K."/>
            <person name="Lindquist E.A."/>
            <person name="Lipzen A."/>
            <person name="Lundell T."/>
            <person name="Morin E."/>
            <person name="Murat C."/>
            <person name="Riley R."/>
            <person name="Ohm R."/>
            <person name="Sun H."/>
            <person name="Tunlid A."/>
            <person name="Henrissat B."/>
            <person name="Grigoriev I.V."/>
            <person name="Hibbett D.S."/>
            <person name="Martin F."/>
        </authorList>
    </citation>
    <scope>NUCLEOTIDE SEQUENCE [LARGE SCALE GENOMIC DNA]</scope>
    <source>
        <strain evidence="5">Zn</strain>
    </source>
</reference>
<dbReference type="PANTHER" id="PTHR11820">
    <property type="entry name" value="ACYLPYRUVASE"/>
    <property type="match status" value="1"/>
</dbReference>
<gene>
    <name evidence="4" type="ORF">OIDMADRAFT_35570</name>
</gene>
<feature type="domain" description="Fumarylacetoacetase-like C-terminal" evidence="3">
    <location>
        <begin position="76"/>
        <end position="287"/>
    </location>
</feature>
<dbReference type="Pfam" id="PF01557">
    <property type="entry name" value="FAA_hydrolase"/>
    <property type="match status" value="1"/>
</dbReference>
<dbReference type="PANTHER" id="PTHR11820:SF112">
    <property type="entry name" value="FUMARYLACETOACETATE HYDROLASE FAMILY PROTEIN (AFU_ORTHOLOGUE AFUA_1G02370)-RELATED"/>
    <property type="match status" value="1"/>
</dbReference>
<dbReference type="InParanoid" id="A0A0C3GC68"/>
<dbReference type="AlphaFoldDB" id="A0A0C3GC68"/>
<dbReference type="Proteomes" id="UP000054321">
    <property type="component" value="Unassembled WGS sequence"/>
</dbReference>
<dbReference type="HOGENOM" id="CLU_028458_2_1_1"/>
<dbReference type="OrthoDB" id="411064at2759"/>
<reference evidence="4 5" key="1">
    <citation type="submission" date="2014-04" db="EMBL/GenBank/DDBJ databases">
        <authorList>
            <consortium name="DOE Joint Genome Institute"/>
            <person name="Kuo A."/>
            <person name="Martino E."/>
            <person name="Perotto S."/>
            <person name="Kohler A."/>
            <person name="Nagy L.G."/>
            <person name="Floudas D."/>
            <person name="Copeland A."/>
            <person name="Barry K.W."/>
            <person name="Cichocki N."/>
            <person name="Veneault-Fourrey C."/>
            <person name="LaButti K."/>
            <person name="Lindquist E.A."/>
            <person name="Lipzen A."/>
            <person name="Lundell T."/>
            <person name="Morin E."/>
            <person name="Murat C."/>
            <person name="Sun H."/>
            <person name="Tunlid A."/>
            <person name="Henrissat B."/>
            <person name="Grigoriev I.V."/>
            <person name="Hibbett D.S."/>
            <person name="Martin F."/>
            <person name="Nordberg H.P."/>
            <person name="Cantor M.N."/>
            <person name="Hua S.X."/>
        </authorList>
    </citation>
    <scope>NUCLEOTIDE SEQUENCE [LARGE SCALE GENOMIC DNA]</scope>
    <source>
        <strain evidence="4 5">Zn</strain>
    </source>
</reference>
<evidence type="ECO:0000259" key="3">
    <source>
        <dbReference type="Pfam" id="PF01557"/>
    </source>
</evidence>
<dbReference type="Gene3D" id="3.90.850.10">
    <property type="entry name" value="Fumarylacetoacetase-like, C-terminal domain"/>
    <property type="match status" value="1"/>
</dbReference>
<name>A0A0C3GC68_OIDMZ</name>
<dbReference type="GO" id="GO:0050163">
    <property type="term" value="F:oxaloacetate tautomerase activity"/>
    <property type="evidence" value="ECO:0007669"/>
    <property type="project" value="UniProtKB-ARBA"/>
</dbReference>
<protein>
    <recommendedName>
        <fullName evidence="3">Fumarylacetoacetase-like C-terminal domain-containing protein</fullName>
    </recommendedName>
</protein>
<proteinExistence type="inferred from homology"/>